<dbReference type="Pfam" id="PF08445">
    <property type="entry name" value="FR47"/>
    <property type="match status" value="1"/>
</dbReference>
<evidence type="ECO:0000313" key="4">
    <source>
        <dbReference type="Proteomes" id="UP000249842"/>
    </source>
</evidence>
<feature type="domain" description="N-acetyltransferase" evidence="2">
    <location>
        <begin position="13"/>
        <end position="140"/>
    </location>
</feature>
<comment type="caution">
    <text evidence="3">The sequence shown here is derived from an EMBL/GenBank/DDBJ whole genome shotgun (WGS) entry which is preliminary data.</text>
</comment>
<sequence>MVCGTAPAVPAHEPFQPLGTDDVPDMLALTAATEPGPFGPRTIEMGRYLGVRSGDGRLAAMAGQRLALDGFTEISAVCTDPSFRGQGHARALVATLASQVIEGGKLAFLHVKTENGAKVVYGKLGFEVRRPIQYTVLTPR</sequence>
<dbReference type="OrthoDB" id="9797456at2"/>
<keyword evidence="4" id="KW-1185">Reference proteome</keyword>
<proteinExistence type="predicted"/>
<dbReference type="EMBL" id="QFYP01000001">
    <property type="protein sequence ID" value="RAK61656.1"/>
    <property type="molecule type" value="Genomic_DNA"/>
</dbReference>
<dbReference type="GO" id="GO:0016747">
    <property type="term" value="F:acyltransferase activity, transferring groups other than amino-acyl groups"/>
    <property type="evidence" value="ECO:0007669"/>
    <property type="project" value="InterPro"/>
</dbReference>
<feature type="region of interest" description="Disordered" evidence="1">
    <location>
        <begin position="1"/>
        <end position="20"/>
    </location>
</feature>
<dbReference type="InterPro" id="IPR013653">
    <property type="entry name" value="GCN5-like_dom"/>
</dbReference>
<gene>
    <name evidence="3" type="ORF">DJ021_02430</name>
</gene>
<dbReference type="Gene3D" id="3.40.630.30">
    <property type="match status" value="1"/>
</dbReference>
<dbReference type="Proteomes" id="UP000249842">
    <property type="component" value="Unassembled WGS sequence"/>
</dbReference>
<dbReference type="PROSITE" id="PS51186">
    <property type="entry name" value="GNAT"/>
    <property type="match status" value="1"/>
</dbReference>
<evidence type="ECO:0000256" key="1">
    <source>
        <dbReference type="SAM" id="MobiDB-lite"/>
    </source>
</evidence>
<dbReference type="SUPFAM" id="SSF55729">
    <property type="entry name" value="Acyl-CoA N-acyltransferases (Nat)"/>
    <property type="match status" value="1"/>
</dbReference>
<protein>
    <recommendedName>
        <fullName evidence="2">N-acetyltransferase domain-containing protein</fullName>
    </recommendedName>
</protein>
<organism evidence="3 4">
    <name type="scientific">Phenylobacterium hankyongense</name>
    <dbReference type="NCBI Taxonomy" id="1813876"/>
    <lineage>
        <taxon>Bacteria</taxon>
        <taxon>Pseudomonadati</taxon>
        <taxon>Pseudomonadota</taxon>
        <taxon>Alphaproteobacteria</taxon>
        <taxon>Caulobacterales</taxon>
        <taxon>Caulobacteraceae</taxon>
        <taxon>Phenylobacterium</taxon>
    </lineage>
</organism>
<name>A0A328B6V8_9CAUL</name>
<evidence type="ECO:0000313" key="3">
    <source>
        <dbReference type="EMBL" id="RAK61656.1"/>
    </source>
</evidence>
<evidence type="ECO:0000259" key="2">
    <source>
        <dbReference type="PROSITE" id="PS51186"/>
    </source>
</evidence>
<dbReference type="InterPro" id="IPR000182">
    <property type="entry name" value="GNAT_dom"/>
</dbReference>
<reference evidence="4" key="1">
    <citation type="submission" date="2018-05" db="EMBL/GenBank/DDBJ databases">
        <authorList>
            <person name="Li X."/>
        </authorList>
    </citation>
    <scope>NUCLEOTIDE SEQUENCE [LARGE SCALE GENOMIC DNA]</scope>
    <source>
        <strain evidence="4">HKS-05</strain>
    </source>
</reference>
<dbReference type="InterPro" id="IPR016181">
    <property type="entry name" value="Acyl_CoA_acyltransferase"/>
</dbReference>
<dbReference type="AlphaFoldDB" id="A0A328B6V8"/>
<dbReference type="CDD" id="cd04301">
    <property type="entry name" value="NAT_SF"/>
    <property type="match status" value="1"/>
</dbReference>
<accession>A0A328B6V8</accession>